<protein>
    <submittedName>
        <fullName evidence="8">Tagatose-6-phosphate kinase</fullName>
        <ecNumber evidence="8">2.7.1.144</ecNumber>
    </submittedName>
</protein>
<keyword evidence="3" id="KW-0547">Nucleotide-binding</keyword>
<dbReference type="GO" id="GO:0005829">
    <property type="term" value="C:cytosol"/>
    <property type="evidence" value="ECO:0007669"/>
    <property type="project" value="TreeGrafter"/>
</dbReference>
<dbReference type="GO" id="GO:0008443">
    <property type="term" value="F:phosphofructokinase activity"/>
    <property type="evidence" value="ECO:0007669"/>
    <property type="project" value="TreeGrafter"/>
</dbReference>
<comment type="similarity">
    <text evidence="1">Belongs to the carbohydrate kinase PfkB family.</text>
</comment>
<feature type="domain" description="Carbohydrate kinase PfkB" evidence="7">
    <location>
        <begin position="21"/>
        <end position="285"/>
    </location>
</feature>
<evidence type="ECO:0000256" key="1">
    <source>
        <dbReference type="ARBA" id="ARBA00010688"/>
    </source>
</evidence>
<dbReference type="PANTHER" id="PTHR46566:SF5">
    <property type="entry name" value="1-PHOSPHOFRUCTOKINASE"/>
    <property type="match status" value="1"/>
</dbReference>
<dbReference type="EC" id="2.7.1.144" evidence="8"/>
<evidence type="ECO:0000259" key="7">
    <source>
        <dbReference type="Pfam" id="PF00294"/>
    </source>
</evidence>
<dbReference type="CDD" id="cd01164">
    <property type="entry name" value="FruK_PfkB_like"/>
    <property type="match status" value="1"/>
</dbReference>
<evidence type="ECO:0000256" key="2">
    <source>
        <dbReference type="ARBA" id="ARBA00022679"/>
    </source>
</evidence>
<dbReference type="Gene3D" id="3.40.1190.20">
    <property type="match status" value="1"/>
</dbReference>
<gene>
    <name evidence="8" type="primary">lacC</name>
    <name evidence="8" type="ORF">AOLFYP35_00270</name>
</gene>
<dbReference type="InterPro" id="IPR011611">
    <property type="entry name" value="PfkB_dom"/>
</dbReference>
<dbReference type="PIRSF" id="PIRSF000535">
    <property type="entry name" value="1PFK/6PFK/LacC"/>
    <property type="match status" value="1"/>
</dbReference>
<dbReference type="PANTHER" id="PTHR46566">
    <property type="entry name" value="1-PHOSPHOFRUCTOKINASE-RELATED"/>
    <property type="match status" value="1"/>
</dbReference>
<evidence type="ECO:0000256" key="6">
    <source>
        <dbReference type="PIRNR" id="PIRNR000535"/>
    </source>
</evidence>
<organism evidence="8">
    <name type="scientific">Schaalia odontolytica</name>
    <dbReference type="NCBI Taxonomy" id="1660"/>
    <lineage>
        <taxon>Bacteria</taxon>
        <taxon>Bacillati</taxon>
        <taxon>Actinomycetota</taxon>
        <taxon>Actinomycetes</taxon>
        <taxon>Actinomycetales</taxon>
        <taxon>Actinomycetaceae</taxon>
        <taxon>Schaalia</taxon>
    </lineage>
</organism>
<dbReference type="SUPFAM" id="SSF53613">
    <property type="entry name" value="Ribokinase-like"/>
    <property type="match status" value="1"/>
</dbReference>
<keyword evidence="5" id="KW-0067">ATP-binding</keyword>
<name>A0A6N2RB24_9ACTO</name>
<dbReference type="PROSITE" id="PS00583">
    <property type="entry name" value="PFKB_KINASES_1"/>
    <property type="match status" value="1"/>
</dbReference>
<dbReference type="InterPro" id="IPR029056">
    <property type="entry name" value="Ribokinase-like"/>
</dbReference>
<evidence type="ECO:0000256" key="3">
    <source>
        <dbReference type="ARBA" id="ARBA00022741"/>
    </source>
</evidence>
<evidence type="ECO:0000313" key="8">
    <source>
        <dbReference type="EMBL" id="VYS77996.1"/>
    </source>
</evidence>
<proteinExistence type="inferred from homology"/>
<evidence type="ECO:0000256" key="5">
    <source>
        <dbReference type="ARBA" id="ARBA00022840"/>
    </source>
</evidence>
<keyword evidence="4 8" id="KW-0418">Kinase</keyword>
<dbReference type="Pfam" id="PF00294">
    <property type="entry name" value="PfkB"/>
    <property type="match status" value="1"/>
</dbReference>
<dbReference type="InterPro" id="IPR002173">
    <property type="entry name" value="Carboh/pur_kinase_PfkB_CS"/>
</dbReference>
<dbReference type="EMBL" id="CACRSM010000002">
    <property type="protein sequence ID" value="VYS77996.1"/>
    <property type="molecule type" value="Genomic_DNA"/>
</dbReference>
<reference evidence="8" key="1">
    <citation type="submission" date="2019-11" db="EMBL/GenBank/DDBJ databases">
        <authorList>
            <person name="Feng L."/>
        </authorList>
    </citation>
    <scope>NUCLEOTIDE SEQUENCE</scope>
    <source>
        <strain evidence="8">AodontolyticusLFYP35</strain>
    </source>
</reference>
<accession>A0A6N2RB24</accession>
<dbReference type="InterPro" id="IPR017583">
    <property type="entry name" value="Tagatose/fructose_Pkinase"/>
</dbReference>
<dbReference type="GO" id="GO:0005524">
    <property type="term" value="F:ATP binding"/>
    <property type="evidence" value="ECO:0007669"/>
    <property type="project" value="UniProtKB-KW"/>
</dbReference>
<dbReference type="AlphaFoldDB" id="A0A6N2RB24"/>
<evidence type="ECO:0000256" key="4">
    <source>
        <dbReference type="ARBA" id="ARBA00022777"/>
    </source>
</evidence>
<sequence>MIWTFTPNPALDITWQAPDQTRGQVHRITEYSQRPGGKGLNVSRVLDQLGVPSHATGFLGGATGRVIASLMKEMTTLVTPEWVEVPFQTRRSIAMIDDTATVYNESGHTLDPDSWKQMADLLGSHLNADDLLVVSGSLPGSSTFEVLEPVLRRVRQIGCRIILDTSGPSLVECAAWADVLKPNHLELLDATGASSIEEGARALIEQGPSWVCVSRGEEGMDLFSRESHWHAEAGVVLQGNPTGAGDACVASLARSLAQAGDDLESKIPTAIAEAVATSAAAVTMPVAGEIDLPLREELLSRISPVRLS</sequence>
<keyword evidence="2 6" id="KW-0808">Transferase</keyword>
<dbReference type="GO" id="GO:0009024">
    <property type="term" value="F:tagatose-6-phosphate kinase activity"/>
    <property type="evidence" value="ECO:0007669"/>
    <property type="project" value="UniProtKB-EC"/>
</dbReference>